<evidence type="ECO:0000313" key="3">
    <source>
        <dbReference type="Proteomes" id="UP000305517"/>
    </source>
</evidence>
<comment type="caution">
    <text evidence="2">The sequence shown here is derived from an EMBL/GenBank/DDBJ whole genome shotgun (WGS) entry which is preliminary data.</text>
</comment>
<accession>A0A5R8WHL0</accession>
<sequence>MPVSVASRRRPAKSPTSPVALGPQLPNPALAIDYDEARRYVQLRLRSLPHGGLRATCTAFGFPYTTSVGLKTGSLQREEYRLVQKHLRVFGFETELVRLPVGGQLCEHYLFADAALLTSLREQLAAHEQLVS</sequence>
<dbReference type="EMBL" id="VAJM01000021">
    <property type="protein sequence ID" value="TLM87840.1"/>
    <property type="molecule type" value="Genomic_DNA"/>
</dbReference>
<gene>
    <name evidence="2" type="ORF">FDY95_25430</name>
</gene>
<evidence type="ECO:0000313" key="2">
    <source>
        <dbReference type="EMBL" id="TLM87840.1"/>
    </source>
</evidence>
<dbReference type="Proteomes" id="UP000305517">
    <property type="component" value="Unassembled WGS sequence"/>
</dbReference>
<proteinExistence type="predicted"/>
<dbReference type="OrthoDB" id="881169at2"/>
<dbReference type="RefSeq" id="WP_138082472.1">
    <property type="nucleotide sequence ID" value="NZ_VAJM01000021.1"/>
</dbReference>
<dbReference type="AlphaFoldDB" id="A0A5R8WHL0"/>
<name>A0A5R8WHL0_9BACT</name>
<reference evidence="2 3" key="1">
    <citation type="submission" date="2019-05" db="EMBL/GenBank/DDBJ databases">
        <title>Hymenobacter edaphi sp. nov., isolated from abandoned arsenic-contaminated farmland soil.</title>
        <authorList>
            <person name="Nie L."/>
        </authorList>
    </citation>
    <scope>NUCLEOTIDE SEQUENCE [LARGE SCALE GENOMIC DNA]</scope>
    <source>
        <strain evidence="2 3">1-3-3-8</strain>
    </source>
</reference>
<feature type="region of interest" description="Disordered" evidence="1">
    <location>
        <begin position="1"/>
        <end position="20"/>
    </location>
</feature>
<organism evidence="2 3">
    <name type="scientific">Hymenobacter jeollabukensis</name>
    <dbReference type="NCBI Taxonomy" id="2025313"/>
    <lineage>
        <taxon>Bacteria</taxon>
        <taxon>Pseudomonadati</taxon>
        <taxon>Bacteroidota</taxon>
        <taxon>Cytophagia</taxon>
        <taxon>Cytophagales</taxon>
        <taxon>Hymenobacteraceae</taxon>
        <taxon>Hymenobacter</taxon>
    </lineage>
</organism>
<protein>
    <submittedName>
        <fullName evidence="2">Uncharacterized protein</fullName>
    </submittedName>
</protein>
<evidence type="ECO:0000256" key="1">
    <source>
        <dbReference type="SAM" id="MobiDB-lite"/>
    </source>
</evidence>
<keyword evidence="3" id="KW-1185">Reference proteome</keyword>